<dbReference type="AlphaFoldDB" id="A0A031FR38"/>
<dbReference type="PATRIC" id="fig|273677.3.peg.1932"/>
<evidence type="ECO:0000313" key="1">
    <source>
        <dbReference type="EMBL" id="EZP26747.1"/>
    </source>
</evidence>
<accession>A0A031FR38</accession>
<evidence type="ECO:0000313" key="2">
    <source>
        <dbReference type="Proteomes" id="UP000024001"/>
    </source>
</evidence>
<dbReference type="EMBL" id="JFYO01000006">
    <property type="protein sequence ID" value="EZP26747.1"/>
    <property type="molecule type" value="Genomic_DNA"/>
</dbReference>
<comment type="caution">
    <text evidence="1">The sequence shown here is derived from an EMBL/GenBank/DDBJ whole genome shotgun (WGS) entry which is preliminary data.</text>
</comment>
<name>A0A031FR38_9MICO</name>
<dbReference type="InterPro" id="IPR035903">
    <property type="entry name" value="HesB-like_dom_sf"/>
</dbReference>
<proteinExistence type="predicted"/>
<organism evidence="1 2">
    <name type="scientific">Microbacterium oleivorans</name>
    <dbReference type="NCBI Taxonomy" id="273677"/>
    <lineage>
        <taxon>Bacteria</taxon>
        <taxon>Bacillati</taxon>
        <taxon>Actinomycetota</taxon>
        <taxon>Actinomycetes</taxon>
        <taxon>Micrococcales</taxon>
        <taxon>Microbacteriaceae</taxon>
        <taxon>Microbacterium</taxon>
    </lineage>
</organism>
<dbReference type="SUPFAM" id="SSF89360">
    <property type="entry name" value="HesB-like domain"/>
    <property type="match status" value="1"/>
</dbReference>
<sequence>MLTLTENASTAVKSLATQIPTETGGLRIAEASDPQNGYALSLAPAPADGDTVVETDGARVFVDPAASVALDDRILDARVEEDGSVGFALAQAV</sequence>
<reference evidence="1 2" key="1">
    <citation type="submission" date="2014-03" db="EMBL/GenBank/DDBJ databases">
        <title>Draft Genome Sequences of 13 Willow Endophytes.</title>
        <authorList>
            <person name="Gan H.Y."/>
            <person name="Gan H.M."/>
            <person name="Savka M.A."/>
            <person name="Hudson A.O."/>
        </authorList>
    </citation>
    <scope>NUCLEOTIDE SEQUENCE [LARGE SCALE GENOMIC DNA]</scope>
    <source>
        <strain evidence="1 2">RIT293</strain>
    </source>
</reference>
<protein>
    <submittedName>
        <fullName evidence="1">Two-component system regulatory protein</fullName>
    </submittedName>
</protein>
<dbReference type="Gene3D" id="2.60.300.12">
    <property type="entry name" value="HesB-like domain"/>
    <property type="match status" value="1"/>
</dbReference>
<keyword evidence="2" id="KW-1185">Reference proteome</keyword>
<dbReference type="RefSeq" id="WP_036311910.1">
    <property type="nucleotide sequence ID" value="NZ_JFYO01000006.1"/>
</dbReference>
<gene>
    <name evidence="1" type="ORF">BW34_01947</name>
</gene>
<dbReference type="OrthoDB" id="4868950at2"/>
<dbReference type="Proteomes" id="UP000024001">
    <property type="component" value="Unassembled WGS sequence"/>
</dbReference>
<dbReference type="eggNOG" id="COG0316">
    <property type="taxonomic scope" value="Bacteria"/>
</dbReference>